<dbReference type="Pfam" id="PF13839">
    <property type="entry name" value="PC-Esterase"/>
    <property type="match status" value="2"/>
</dbReference>
<organism evidence="10 11">
    <name type="scientific">Hibiscus syriacus</name>
    <name type="common">Rose of Sharon</name>
    <dbReference type="NCBI Taxonomy" id="106335"/>
    <lineage>
        <taxon>Eukaryota</taxon>
        <taxon>Viridiplantae</taxon>
        <taxon>Streptophyta</taxon>
        <taxon>Embryophyta</taxon>
        <taxon>Tracheophyta</taxon>
        <taxon>Spermatophyta</taxon>
        <taxon>Magnoliopsida</taxon>
        <taxon>eudicotyledons</taxon>
        <taxon>Gunneridae</taxon>
        <taxon>Pentapetalae</taxon>
        <taxon>rosids</taxon>
        <taxon>malvids</taxon>
        <taxon>Malvales</taxon>
        <taxon>Malvaceae</taxon>
        <taxon>Malvoideae</taxon>
        <taxon>Hibiscus</taxon>
    </lineage>
</organism>
<proteinExistence type="inferred from homology"/>
<comment type="caution">
    <text evidence="10">The sequence shown here is derived from an EMBL/GenBank/DDBJ whole genome shotgun (WGS) entry which is preliminary data.</text>
</comment>
<dbReference type="AlphaFoldDB" id="A0A6A2XMZ2"/>
<keyword evidence="4" id="KW-0735">Signal-anchor</keyword>
<feature type="transmembrane region" description="Helical" evidence="7">
    <location>
        <begin position="23"/>
        <end position="43"/>
    </location>
</feature>
<evidence type="ECO:0000256" key="2">
    <source>
        <dbReference type="ARBA" id="ARBA00007727"/>
    </source>
</evidence>
<dbReference type="GO" id="GO:0005794">
    <property type="term" value="C:Golgi apparatus"/>
    <property type="evidence" value="ECO:0007669"/>
    <property type="project" value="TreeGrafter"/>
</dbReference>
<dbReference type="GO" id="GO:0016020">
    <property type="term" value="C:membrane"/>
    <property type="evidence" value="ECO:0007669"/>
    <property type="project" value="UniProtKB-SubCell"/>
</dbReference>
<dbReference type="GO" id="GO:0016413">
    <property type="term" value="F:O-acetyltransferase activity"/>
    <property type="evidence" value="ECO:0007669"/>
    <property type="project" value="InterPro"/>
</dbReference>
<evidence type="ECO:0000259" key="8">
    <source>
        <dbReference type="Pfam" id="PF13839"/>
    </source>
</evidence>
<evidence type="ECO:0000256" key="5">
    <source>
        <dbReference type="ARBA" id="ARBA00022989"/>
    </source>
</evidence>
<name>A0A6A2XMZ2_HIBSY</name>
<keyword evidence="5 7" id="KW-1133">Transmembrane helix</keyword>
<evidence type="ECO:0000313" key="11">
    <source>
        <dbReference type="Proteomes" id="UP000436088"/>
    </source>
</evidence>
<evidence type="ECO:0000256" key="3">
    <source>
        <dbReference type="ARBA" id="ARBA00022692"/>
    </source>
</evidence>
<dbReference type="Pfam" id="PF14416">
    <property type="entry name" value="PMR5N"/>
    <property type="match status" value="1"/>
</dbReference>
<comment type="subcellular location">
    <subcellularLocation>
        <location evidence="1">Membrane</location>
        <topology evidence="1">Single-pass membrane protein</topology>
    </subcellularLocation>
</comment>
<feature type="domain" description="Trichome birefringence-like C-terminal" evidence="8">
    <location>
        <begin position="141"/>
        <end position="201"/>
    </location>
</feature>
<keyword evidence="3 7" id="KW-0812">Transmembrane</keyword>
<gene>
    <name evidence="10" type="ORF">F3Y22_tig00116982pilonHSYRG00069</name>
</gene>
<dbReference type="PANTHER" id="PTHR32285">
    <property type="entry name" value="PROTEIN TRICHOME BIREFRINGENCE-LIKE 9-RELATED"/>
    <property type="match status" value="1"/>
</dbReference>
<dbReference type="PANTHER" id="PTHR32285:SF53">
    <property type="entry name" value="PROTEIN TRICHOME BIREFRINGENCE-LIKE 9"/>
    <property type="match status" value="1"/>
</dbReference>
<evidence type="ECO:0000256" key="6">
    <source>
        <dbReference type="ARBA" id="ARBA00023136"/>
    </source>
</evidence>
<evidence type="ECO:0000313" key="10">
    <source>
        <dbReference type="EMBL" id="KAE8657787.1"/>
    </source>
</evidence>
<accession>A0A6A2XMZ2</accession>
<keyword evidence="11" id="KW-1185">Reference proteome</keyword>
<evidence type="ECO:0000256" key="4">
    <source>
        <dbReference type="ARBA" id="ARBA00022968"/>
    </source>
</evidence>
<evidence type="ECO:0000259" key="9">
    <source>
        <dbReference type="Pfam" id="PF14416"/>
    </source>
</evidence>
<dbReference type="Proteomes" id="UP000436088">
    <property type="component" value="Unassembled WGS sequence"/>
</dbReference>
<evidence type="ECO:0000256" key="1">
    <source>
        <dbReference type="ARBA" id="ARBA00004167"/>
    </source>
</evidence>
<evidence type="ECO:0000256" key="7">
    <source>
        <dbReference type="SAM" id="Phobius"/>
    </source>
</evidence>
<reference evidence="10" key="1">
    <citation type="submission" date="2019-09" db="EMBL/GenBank/DDBJ databases">
        <title>Draft genome information of white flower Hibiscus syriacus.</title>
        <authorList>
            <person name="Kim Y.-M."/>
        </authorList>
    </citation>
    <scope>NUCLEOTIDE SEQUENCE [LARGE SCALE GENOMIC DNA]</scope>
    <source>
        <strain evidence="10">YM2019G1</strain>
    </source>
</reference>
<feature type="domain" description="Trichome birefringence-like C-terminal" evidence="8">
    <location>
        <begin position="246"/>
        <end position="286"/>
    </location>
</feature>
<protein>
    <submittedName>
        <fullName evidence="10">Uncharacterized protein</fullName>
    </submittedName>
</protein>
<dbReference type="InterPro" id="IPR029962">
    <property type="entry name" value="TBL"/>
</dbReference>
<feature type="domain" description="Trichome birefringence-like N-terminal" evidence="9">
    <location>
        <begin position="73"/>
        <end position="126"/>
    </location>
</feature>
<dbReference type="EMBL" id="VEPZ02001754">
    <property type="protein sequence ID" value="KAE8657787.1"/>
    <property type="molecule type" value="Genomic_DNA"/>
</dbReference>
<dbReference type="InterPro" id="IPR026057">
    <property type="entry name" value="TBL_C"/>
</dbReference>
<keyword evidence="6 7" id="KW-0472">Membrane</keyword>
<comment type="similarity">
    <text evidence="2">Belongs to the PC-esterase family. TBL subfamily.</text>
</comment>
<dbReference type="InterPro" id="IPR025846">
    <property type="entry name" value="TBL_N"/>
</dbReference>
<sequence length="296" mass="34326">MDQFTTQTIHQLPSDSAIIKREICCTICFVFILISSIVAVNLGSSSKSLPLFRFDHFFLRKPAIFHHRPPLRPCDYSYSQWIPIDHNYPVQLYDENCPFLGPGFRCRRNGRKNFDFLKWRWQPHDCYAPRYESLIIFTVNGDSVGRNQWESLLCMLTLAVSNKSAIFEQNGSPITKHKGFLSMKFQDYNLTVEYYGTPFIAQWKGADVIVFNTGHWWNKEKIAKMGCYFQEGGTVNMKMDAMEAFTRKDGHPSKYREPGTSPVAPQDCSHWCLPGAPDTWNQLLYAQLLSMEFRTK</sequence>